<dbReference type="Gene3D" id="3.30.70.100">
    <property type="match status" value="2"/>
</dbReference>
<dbReference type="InterPro" id="IPR023298">
    <property type="entry name" value="ATPase_P-typ_TM_dom_sf"/>
</dbReference>
<dbReference type="Gene3D" id="3.40.50.1000">
    <property type="entry name" value="HAD superfamily/HAD-like"/>
    <property type="match status" value="2"/>
</dbReference>
<keyword evidence="12" id="KW-0186">Copper</keyword>
<keyword evidence="10" id="KW-1278">Translocase</keyword>
<keyword evidence="13" id="KW-0406">Ion transport</keyword>
<keyword evidence="4 15" id="KW-0812">Transmembrane</keyword>
<keyword evidence="11 15" id="KW-1133">Transmembrane helix</keyword>
<dbReference type="InterPro" id="IPR023214">
    <property type="entry name" value="HAD_sf"/>
</dbReference>
<evidence type="ECO:0000313" key="17">
    <source>
        <dbReference type="EMBL" id="KPM06471.1"/>
    </source>
</evidence>
<dbReference type="SFLD" id="SFLDS00003">
    <property type="entry name" value="Haloacid_Dehalogenase"/>
    <property type="match status" value="1"/>
</dbReference>
<dbReference type="FunFam" id="3.30.70.100:FF:000001">
    <property type="entry name" value="ATPase copper transporting beta"/>
    <property type="match status" value="2"/>
</dbReference>
<dbReference type="PANTHER" id="PTHR46594:SF4">
    <property type="entry name" value="P-TYPE CATION-TRANSPORTING ATPASE"/>
    <property type="match status" value="1"/>
</dbReference>
<dbReference type="NCBIfam" id="TIGR01494">
    <property type="entry name" value="ATPase_P-type"/>
    <property type="match status" value="2"/>
</dbReference>
<keyword evidence="7 15" id="KW-0547">Nucleotide-binding</keyword>
<dbReference type="Pfam" id="PF00122">
    <property type="entry name" value="E1-E2_ATPase"/>
    <property type="match status" value="1"/>
</dbReference>
<protein>
    <recommendedName>
        <fullName evidence="2">P-type Cu(+) transporter</fullName>
        <ecNumber evidence="2">7.2.2.8</ecNumber>
    </recommendedName>
</protein>
<dbReference type="GO" id="GO:0005507">
    <property type="term" value="F:copper ion binding"/>
    <property type="evidence" value="ECO:0007669"/>
    <property type="project" value="InterPro"/>
</dbReference>
<dbReference type="Proteomes" id="UP000616769">
    <property type="component" value="Unassembled WGS sequence"/>
</dbReference>
<keyword evidence="14 15" id="KW-0472">Membrane</keyword>
<dbReference type="SUPFAM" id="SSF81660">
    <property type="entry name" value="Metal cation-transporting ATPase, ATP-binding domain N"/>
    <property type="match status" value="1"/>
</dbReference>
<dbReference type="AlphaFoldDB" id="A0A132A682"/>
<feature type="domain" description="HMA" evidence="16">
    <location>
        <begin position="8"/>
        <end position="74"/>
    </location>
</feature>
<dbReference type="InterPro" id="IPR006122">
    <property type="entry name" value="HMA_Cu_ion-bd"/>
</dbReference>
<evidence type="ECO:0000256" key="15">
    <source>
        <dbReference type="RuleBase" id="RU362081"/>
    </source>
</evidence>
<feature type="domain" description="HMA" evidence="16">
    <location>
        <begin position="136"/>
        <end position="202"/>
    </location>
</feature>
<dbReference type="InterPro" id="IPR023299">
    <property type="entry name" value="ATPase_P-typ_cyto_dom_N"/>
</dbReference>
<comment type="subcellular location">
    <subcellularLocation>
        <location evidence="1">Golgi apparatus</location>
        <location evidence="1">trans-Golgi network membrane</location>
        <topology evidence="1">Multi-pass membrane protein</topology>
    </subcellularLocation>
    <subcellularLocation>
        <location evidence="15">Membrane</location>
    </subcellularLocation>
</comment>
<dbReference type="Pfam" id="PF00702">
    <property type="entry name" value="Hydrolase"/>
    <property type="match status" value="1"/>
</dbReference>
<evidence type="ECO:0000256" key="4">
    <source>
        <dbReference type="ARBA" id="ARBA00022692"/>
    </source>
</evidence>
<evidence type="ECO:0000256" key="2">
    <source>
        <dbReference type="ARBA" id="ARBA00012517"/>
    </source>
</evidence>
<organism evidence="17 18">
    <name type="scientific">Sarcoptes scabiei</name>
    <name type="common">Itch mite</name>
    <name type="synonym">Acarus scabiei</name>
    <dbReference type="NCBI Taxonomy" id="52283"/>
    <lineage>
        <taxon>Eukaryota</taxon>
        <taxon>Metazoa</taxon>
        <taxon>Ecdysozoa</taxon>
        <taxon>Arthropoda</taxon>
        <taxon>Chelicerata</taxon>
        <taxon>Arachnida</taxon>
        <taxon>Acari</taxon>
        <taxon>Acariformes</taxon>
        <taxon>Sarcoptiformes</taxon>
        <taxon>Astigmata</taxon>
        <taxon>Psoroptidia</taxon>
        <taxon>Sarcoptoidea</taxon>
        <taxon>Sarcoptidae</taxon>
        <taxon>Sarcoptinae</taxon>
        <taxon>Sarcoptes</taxon>
    </lineage>
</organism>
<name>A0A132A682_SARSC</name>
<comment type="caution">
    <text evidence="17">The sequence shown here is derived from an EMBL/GenBank/DDBJ whole genome shotgun (WGS) entry which is preliminary data.</text>
</comment>
<dbReference type="OrthoDB" id="432719at2759"/>
<evidence type="ECO:0000256" key="1">
    <source>
        <dbReference type="ARBA" id="ARBA00004166"/>
    </source>
</evidence>
<evidence type="ECO:0000313" key="18">
    <source>
        <dbReference type="Proteomes" id="UP000616769"/>
    </source>
</evidence>
<dbReference type="SUPFAM" id="SSF55008">
    <property type="entry name" value="HMA, heavy metal-associated domain"/>
    <property type="match status" value="3"/>
</dbReference>
<dbReference type="EMBL" id="JXLN01010899">
    <property type="protein sequence ID" value="KPM06471.1"/>
    <property type="molecule type" value="Genomic_DNA"/>
</dbReference>
<dbReference type="VEuPathDB" id="VectorBase:SSCA006805"/>
<dbReference type="InterPro" id="IPR036163">
    <property type="entry name" value="HMA_dom_sf"/>
</dbReference>
<comment type="similarity">
    <text evidence="15">Belongs to the cation transport ATPase (P-type) (TC 3.A.3) family. Type IB subfamily.</text>
</comment>
<dbReference type="SUPFAM" id="SSF81653">
    <property type="entry name" value="Calcium ATPase, transduction domain A"/>
    <property type="match status" value="1"/>
</dbReference>
<dbReference type="GO" id="GO:0140581">
    <property type="term" value="F:P-type monovalent copper transporter activity"/>
    <property type="evidence" value="ECO:0007669"/>
    <property type="project" value="UniProtKB-EC"/>
</dbReference>
<dbReference type="InterPro" id="IPR018303">
    <property type="entry name" value="ATPase_P-typ_P_site"/>
</dbReference>
<keyword evidence="8" id="KW-0187">Copper transport</keyword>
<dbReference type="SFLD" id="SFLDF00027">
    <property type="entry name" value="p-type_atpase"/>
    <property type="match status" value="1"/>
</dbReference>
<dbReference type="CDD" id="cd02094">
    <property type="entry name" value="P-type_ATPase_Cu-like"/>
    <property type="match status" value="1"/>
</dbReference>
<dbReference type="GO" id="GO:0016887">
    <property type="term" value="F:ATP hydrolysis activity"/>
    <property type="evidence" value="ECO:0007669"/>
    <property type="project" value="InterPro"/>
</dbReference>
<dbReference type="InterPro" id="IPR027256">
    <property type="entry name" value="P-typ_ATPase_IB"/>
</dbReference>
<evidence type="ECO:0000256" key="5">
    <source>
        <dbReference type="ARBA" id="ARBA00022723"/>
    </source>
</evidence>
<dbReference type="InterPro" id="IPR008250">
    <property type="entry name" value="ATPase_P-typ_transduc_dom_A_sf"/>
</dbReference>
<evidence type="ECO:0000259" key="16">
    <source>
        <dbReference type="PROSITE" id="PS50846"/>
    </source>
</evidence>
<feature type="transmembrane region" description="Helical" evidence="15">
    <location>
        <begin position="614"/>
        <end position="638"/>
    </location>
</feature>
<dbReference type="InterPro" id="IPR059000">
    <property type="entry name" value="ATPase_P-type_domA"/>
</dbReference>
<dbReference type="CDD" id="cd00371">
    <property type="entry name" value="HMA"/>
    <property type="match status" value="2"/>
</dbReference>
<evidence type="ECO:0000256" key="10">
    <source>
        <dbReference type="ARBA" id="ARBA00022967"/>
    </source>
</evidence>
<dbReference type="SUPFAM" id="SSF56784">
    <property type="entry name" value="HAD-like"/>
    <property type="match status" value="1"/>
</dbReference>
<evidence type="ECO:0000256" key="9">
    <source>
        <dbReference type="ARBA" id="ARBA00022840"/>
    </source>
</evidence>
<evidence type="ECO:0000256" key="3">
    <source>
        <dbReference type="ARBA" id="ARBA00022448"/>
    </source>
</evidence>
<dbReference type="Pfam" id="PF00403">
    <property type="entry name" value="HMA"/>
    <property type="match status" value="2"/>
</dbReference>
<evidence type="ECO:0000256" key="12">
    <source>
        <dbReference type="ARBA" id="ARBA00023008"/>
    </source>
</evidence>
<keyword evidence="9 15" id="KW-0067">ATP-binding</keyword>
<dbReference type="NCBIfam" id="TIGR01525">
    <property type="entry name" value="ATPase-IB_hvy"/>
    <property type="match status" value="1"/>
</dbReference>
<dbReference type="PANTHER" id="PTHR46594">
    <property type="entry name" value="P-TYPE CATION-TRANSPORTING ATPASE"/>
    <property type="match status" value="1"/>
</dbReference>
<evidence type="ECO:0000256" key="13">
    <source>
        <dbReference type="ARBA" id="ARBA00023065"/>
    </source>
</evidence>
<dbReference type="PROSITE" id="PS01047">
    <property type="entry name" value="HMA_1"/>
    <property type="match status" value="2"/>
</dbReference>
<dbReference type="PROSITE" id="PS50846">
    <property type="entry name" value="HMA_2"/>
    <property type="match status" value="2"/>
</dbReference>
<feature type="transmembrane region" description="Helical" evidence="15">
    <location>
        <begin position="1029"/>
        <end position="1049"/>
    </location>
</feature>
<dbReference type="InterPro" id="IPR017969">
    <property type="entry name" value="Heavy-metal-associated_CS"/>
</dbReference>
<dbReference type="FunFam" id="2.70.150.10:FF:000002">
    <property type="entry name" value="Copper-transporting ATPase 1, putative"/>
    <property type="match status" value="1"/>
</dbReference>
<reference evidence="17 18" key="1">
    <citation type="journal article" date="2015" name="Parasit. Vectors">
        <title>Draft genome of the scabies mite.</title>
        <authorList>
            <person name="Rider S.D.Jr."/>
            <person name="Morgan M.S."/>
            <person name="Arlian L.G."/>
        </authorList>
    </citation>
    <scope>NUCLEOTIDE SEQUENCE [LARGE SCALE GENOMIC DNA]</scope>
    <source>
        <strain evidence="17">Arlian Lab</strain>
    </source>
</reference>
<evidence type="ECO:0000256" key="6">
    <source>
        <dbReference type="ARBA" id="ARBA00022737"/>
    </source>
</evidence>
<evidence type="ECO:0000256" key="14">
    <source>
        <dbReference type="ARBA" id="ARBA00023136"/>
    </source>
</evidence>
<dbReference type="Gene3D" id="3.40.1110.10">
    <property type="entry name" value="Calcium-transporting ATPase, cytoplasmic domain N"/>
    <property type="match status" value="2"/>
</dbReference>
<proteinExistence type="inferred from homology"/>
<dbReference type="InterPro" id="IPR006121">
    <property type="entry name" value="HMA_dom"/>
</dbReference>
<accession>A0A132A682</accession>
<dbReference type="PRINTS" id="PR00119">
    <property type="entry name" value="CATATPASE"/>
</dbReference>
<dbReference type="GO" id="GO:0005524">
    <property type="term" value="F:ATP binding"/>
    <property type="evidence" value="ECO:0007669"/>
    <property type="project" value="UniProtKB-UniRule"/>
</dbReference>
<evidence type="ECO:0000256" key="7">
    <source>
        <dbReference type="ARBA" id="ARBA00022741"/>
    </source>
</evidence>
<dbReference type="Gene3D" id="2.70.150.10">
    <property type="entry name" value="Calcium-transporting ATPase, cytoplasmic transduction domain A"/>
    <property type="match status" value="1"/>
</dbReference>
<sequence>MDQEIKVQICWLKIDGLSCQACIQLIKKNLIDLDGFINIEIYLDDGKAFLEYDSNVIDKETVIDRIETLGFDCSLLDQSNTDLNTIKDLSFNDNGGANRFCSGDRETHHISQTRLETAISCEIDSKQSLIADGNLRKCFVIVSGMTCSSCVANIENHLGKMKGIHGILVSLLSQKAEILYDPRSIEIEKVIESIDDLGYEASLIDSVGSDDAELILCVPDLNSQSNAFEKIEARLLQIPGIVKIRRHQEIDRVLINYDSDRVGARQIVSIINSIGFNCSASIDHSFSQKNSYIYQRNEINRWRNAFFFSLIFGIPSIVLMVWMDTSNHFYLNDCCVIPGWSQINLIKFFLSTPVQFYGARHFHRQALKAIRYGSPNMDVLIMIATTAAYSYSLLVLIYFWLIDADRSPKTFFETPPMLLVFISLGRWLENIAKGKTSEALNKLLSLKATEATLVHLNDNGNVVNETLIPIQLVHRGDMIKVKPGSKIPVDGRVFSGQANVDESLITGESMPVSKTIGSYVIGGSINQDGTLIICTTHIGKDSTLSSIVKLVEEAQTDKAPIQQLADKIAGIFVPIVILLSLITMIIWVIIGPDNINIIKKYNVNNHSNMSETEIVYQFAIQCSITLLLIACPCSLGLATPTAVMVGTGIGALNGILIKGASALENLSRVNCLIFDKTGTLTNGFQQVTELFLFDNCPIDKMEKRLRQLLILIMSVESHSEHPIGKSIVKYCSRLFKDPILLKCDQFRLKNGFGVSCQISNENLLNNTSNFKPDFNRINFEESEDYLRFKLDRSLVNCLIEDVHQNGSYFENLDLTKNSTVLIGTKEFVMINHQISIDPKILNKIEEFEQRGLTLALVVLNKKLICMIGLTDTIKSDARLTIFALKKKQNLSVAMLTGDNQRAADLVGKRIGIDRIYSKVLPSDKTAIIRQLQLEGYIIAMVGDGINDSPALAQADVGIAFSTGTDVAVEAADIVLIKDDLMDIYHAKDLSIKTVRRIRMNILFASLYNLIGIPMAAGILSPWGIVLKPWMGSAAMALSSISVLCSSLSLKQWRKIDRKSLINTSEAGIDYSAYKRNLVRNFNLFKTNASKKATDSFDKTRIQSDDCSIDERFQDSSSRHFSKIISLMPKYSKVNFFNDHIDHSPLLKNQDDDYDFDGNYDGNHLEKIV</sequence>
<dbReference type="NCBIfam" id="TIGR00003">
    <property type="entry name" value="copper ion binding protein"/>
    <property type="match status" value="1"/>
</dbReference>
<evidence type="ECO:0000256" key="11">
    <source>
        <dbReference type="ARBA" id="ARBA00022989"/>
    </source>
</evidence>
<dbReference type="GO" id="GO:0005802">
    <property type="term" value="C:trans-Golgi network"/>
    <property type="evidence" value="ECO:0007669"/>
    <property type="project" value="UniProtKB-ARBA"/>
</dbReference>
<dbReference type="InterPro" id="IPR001757">
    <property type="entry name" value="P_typ_ATPase"/>
</dbReference>
<dbReference type="SUPFAM" id="SSF81665">
    <property type="entry name" value="Calcium ATPase, transmembrane domain M"/>
    <property type="match status" value="1"/>
</dbReference>
<evidence type="ECO:0000256" key="8">
    <source>
        <dbReference type="ARBA" id="ARBA00022796"/>
    </source>
</evidence>
<dbReference type="GO" id="GO:0016020">
    <property type="term" value="C:membrane"/>
    <property type="evidence" value="ECO:0007669"/>
    <property type="project" value="UniProtKB-SubCell"/>
</dbReference>
<dbReference type="PROSITE" id="PS00154">
    <property type="entry name" value="ATPASE_E1_E2"/>
    <property type="match status" value="1"/>
</dbReference>
<feature type="transmembrane region" description="Helical" evidence="15">
    <location>
        <begin position="568"/>
        <end position="590"/>
    </location>
</feature>
<feature type="transmembrane region" description="Helical" evidence="15">
    <location>
        <begin position="379"/>
        <end position="401"/>
    </location>
</feature>
<dbReference type="InterPro" id="IPR036412">
    <property type="entry name" value="HAD-like_sf"/>
</dbReference>
<feature type="transmembrane region" description="Helical" evidence="15">
    <location>
        <begin position="1001"/>
        <end position="1023"/>
    </location>
</feature>
<feature type="transmembrane region" description="Helical" evidence="15">
    <location>
        <begin position="305"/>
        <end position="323"/>
    </location>
</feature>
<keyword evidence="5 15" id="KW-0479">Metal-binding</keyword>
<dbReference type="SFLD" id="SFLDG00002">
    <property type="entry name" value="C1.7:_P-type_atpase_like"/>
    <property type="match status" value="1"/>
</dbReference>
<dbReference type="EC" id="7.2.2.8" evidence="2"/>
<keyword evidence="3" id="KW-0813">Transport</keyword>
<keyword evidence="6" id="KW-0677">Repeat</keyword>
<dbReference type="InterPro" id="IPR044492">
    <property type="entry name" value="P_typ_ATPase_HD_dom"/>
</dbReference>
<gene>
    <name evidence="17" type="ORF">QR98_0049480</name>
</gene>